<dbReference type="EMBL" id="CAMXCT020002637">
    <property type="protein sequence ID" value="CAL1152852.1"/>
    <property type="molecule type" value="Genomic_DNA"/>
</dbReference>
<evidence type="ECO:0000256" key="4">
    <source>
        <dbReference type="SAM" id="MobiDB-lite"/>
    </source>
</evidence>
<dbReference type="Pfam" id="PF24681">
    <property type="entry name" value="Kelch_KLHDC2_KLHL20_DRC7"/>
    <property type="match status" value="1"/>
</dbReference>
<dbReference type="EMBL" id="CAMXCT030002637">
    <property type="protein sequence ID" value="CAL4786789.1"/>
    <property type="molecule type" value="Genomic_DNA"/>
</dbReference>
<dbReference type="Proteomes" id="UP001152797">
    <property type="component" value="Unassembled WGS sequence"/>
</dbReference>
<reference evidence="5" key="1">
    <citation type="submission" date="2022-10" db="EMBL/GenBank/DDBJ databases">
        <authorList>
            <person name="Chen Y."/>
            <person name="Dougan E. K."/>
            <person name="Chan C."/>
            <person name="Rhodes N."/>
            <person name="Thang M."/>
        </authorList>
    </citation>
    <scope>NUCLEOTIDE SEQUENCE</scope>
</reference>
<feature type="compositionally biased region" description="Low complexity" evidence="4">
    <location>
        <begin position="180"/>
        <end position="191"/>
    </location>
</feature>
<evidence type="ECO:0000313" key="8">
    <source>
        <dbReference type="Proteomes" id="UP001152797"/>
    </source>
</evidence>
<dbReference type="OrthoDB" id="10251809at2759"/>
<evidence type="ECO:0000313" key="6">
    <source>
        <dbReference type="EMBL" id="CAL1152852.1"/>
    </source>
</evidence>
<dbReference type="PANTHER" id="PTHR46093">
    <property type="entry name" value="ACYL-COA-BINDING DOMAIN-CONTAINING PROTEIN 5"/>
    <property type="match status" value="1"/>
</dbReference>
<organism evidence="5">
    <name type="scientific">Cladocopium goreaui</name>
    <dbReference type="NCBI Taxonomy" id="2562237"/>
    <lineage>
        <taxon>Eukaryota</taxon>
        <taxon>Sar</taxon>
        <taxon>Alveolata</taxon>
        <taxon>Dinophyceae</taxon>
        <taxon>Suessiales</taxon>
        <taxon>Symbiodiniaceae</taxon>
        <taxon>Cladocopium</taxon>
    </lineage>
</organism>
<feature type="coiled-coil region" evidence="3">
    <location>
        <begin position="231"/>
        <end position="258"/>
    </location>
</feature>
<feature type="compositionally biased region" description="Low complexity" evidence="4">
    <location>
        <begin position="202"/>
        <end position="213"/>
    </location>
</feature>
<evidence type="ECO:0000313" key="7">
    <source>
        <dbReference type="EMBL" id="CAL4786789.1"/>
    </source>
</evidence>
<feature type="region of interest" description="Disordered" evidence="4">
    <location>
        <begin position="371"/>
        <end position="397"/>
    </location>
</feature>
<proteinExistence type="predicted"/>
<gene>
    <name evidence="5" type="ORF">C1SCF055_LOCUS25670</name>
</gene>
<feature type="non-terminal residue" evidence="5">
    <location>
        <position position="500"/>
    </location>
</feature>
<evidence type="ECO:0000256" key="1">
    <source>
        <dbReference type="ARBA" id="ARBA00022441"/>
    </source>
</evidence>
<evidence type="ECO:0000313" key="5">
    <source>
        <dbReference type="EMBL" id="CAI3999477.1"/>
    </source>
</evidence>
<dbReference type="AlphaFoldDB" id="A0A9P1CYP1"/>
<dbReference type="PANTHER" id="PTHR46093:SF18">
    <property type="entry name" value="FIBRONECTIN TYPE-III DOMAIN-CONTAINING PROTEIN"/>
    <property type="match status" value="1"/>
</dbReference>
<feature type="compositionally biased region" description="Pro residues" evidence="4">
    <location>
        <begin position="192"/>
        <end position="201"/>
    </location>
</feature>
<dbReference type="InterPro" id="IPR015915">
    <property type="entry name" value="Kelch-typ_b-propeller"/>
</dbReference>
<comment type="caution">
    <text evidence="5">The sequence shown here is derived from an EMBL/GenBank/DDBJ whole genome shotgun (WGS) entry which is preliminary data.</text>
</comment>
<evidence type="ECO:0000256" key="2">
    <source>
        <dbReference type="ARBA" id="ARBA00022737"/>
    </source>
</evidence>
<name>A0A9P1CYP1_9DINO</name>
<protein>
    <submittedName>
        <fullName evidence="7">Leucine-zipper-like transcriptional regulator 1 (LZTR-1)</fullName>
    </submittedName>
</protein>
<evidence type="ECO:0000256" key="3">
    <source>
        <dbReference type="SAM" id="Coils"/>
    </source>
</evidence>
<feature type="compositionally biased region" description="Pro residues" evidence="4">
    <location>
        <begin position="164"/>
        <end position="179"/>
    </location>
</feature>
<keyword evidence="2" id="KW-0677">Repeat</keyword>
<sequence length="500" mass="51520">ANEWVEVTPGGTAPTVRNEHSAVWNSITGGLWVFGGGGGPLLSAVDHAYSTYWKSVCEIRFGKANEWVEVTPGGTAPTARYGQRAEWDDAGGRLWIFAGNDDTGAVNDLFYYDLQANAWVEVTPGGATPGVRNNHHSAIDASAGRLYIYGGAHGERGGKVARRVPPPAAPRGPSPPPPAKQLAAPPQELQAPPAPPQPHAPAAPQQQQAAAQAPAPPQLAGTAIPEGGLTIEELEALEEKRKEEAAQAVAAVEAAENNAVAEAIAAIALQGNASASAPSAPGILGEVTISSEAGPVKVAALSLEELGNDSVPIKVSAGETGAELEVSAGLLGEVAAAAGSDVVLLSAFDADEDHPGVAGLPQDAADRLATDDVRAESPDPGPAGAPGAKGPGGARRLASALRSQPLSINFRAADGTKINVNNLTTPMKMTLTVEDPTATCAFLGWGDGAVVSERCADDSLRDTGDPGVRNHSLVDLRWRRRCSIEPWESTKSLGFDQTWN</sequence>
<dbReference type="InterPro" id="IPR011043">
    <property type="entry name" value="Gal_Oxase/kelch_b-propeller"/>
</dbReference>
<keyword evidence="8" id="KW-1185">Reference proteome</keyword>
<keyword evidence="3" id="KW-0175">Coiled coil</keyword>
<feature type="region of interest" description="Disordered" evidence="4">
    <location>
        <begin position="157"/>
        <end position="225"/>
    </location>
</feature>
<keyword evidence="1" id="KW-0880">Kelch repeat</keyword>
<dbReference type="Gene3D" id="2.120.10.80">
    <property type="entry name" value="Kelch-type beta propeller"/>
    <property type="match status" value="1"/>
</dbReference>
<dbReference type="SUPFAM" id="SSF50965">
    <property type="entry name" value="Galactose oxidase, central domain"/>
    <property type="match status" value="1"/>
</dbReference>
<reference evidence="6" key="2">
    <citation type="submission" date="2024-04" db="EMBL/GenBank/DDBJ databases">
        <authorList>
            <person name="Chen Y."/>
            <person name="Shah S."/>
            <person name="Dougan E. K."/>
            <person name="Thang M."/>
            <person name="Chan C."/>
        </authorList>
    </citation>
    <scope>NUCLEOTIDE SEQUENCE [LARGE SCALE GENOMIC DNA]</scope>
</reference>
<dbReference type="EMBL" id="CAMXCT010002637">
    <property type="protein sequence ID" value="CAI3999477.1"/>
    <property type="molecule type" value="Genomic_DNA"/>
</dbReference>
<accession>A0A9P1CYP1</accession>